<gene>
    <name evidence="1" type="ORF">EYC84_001989</name>
</gene>
<sequence length="67" mass="7717">MTSLRVIILFMRVTKNESLYVVVNQTQSYAHTRILVVQKTHDVYADSSPSLPKNITRNKQTKFTFAS</sequence>
<name>A0A5M9JRD4_MONFR</name>
<accession>A0A5M9JRD4</accession>
<protein>
    <submittedName>
        <fullName evidence="1">Uncharacterized protein</fullName>
    </submittedName>
</protein>
<organism evidence="1 2">
    <name type="scientific">Monilinia fructicola</name>
    <name type="common">Brown rot fungus</name>
    <name type="synonym">Ciboria fructicola</name>
    <dbReference type="NCBI Taxonomy" id="38448"/>
    <lineage>
        <taxon>Eukaryota</taxon>
        <taxon>Fungi</taxon>
        <taxon>Dikarya</taxon>
        <taxon>Ascomycota</taxon>
        <taxon>Pezizomycotina</taxon>
        <taxon>Leotiomycetes</taxon>
        <taxon>Helotiales</taxon>
        <taxon>Sclerotiniaceae</taxon>
        <taxon>Monilinia</taxon>
    </lineage>
</organism>
<evidence type="ECO:0000313" key="2">
    <source>
        <dbReference type="Proteomes" id="UP000322873"/>
    </source>
</evidence>
<evidence type="ECO:0000313" key="1">
    <source>
        <dbReference type="EMBL" id="KAA8572064.1"/>
    </source>
</evidence>
<reference evidence="1 2" key="1">
    <citation type="submission" date="2019-06" db="EMBL/GenBank/DDBJ databases">
        <title>Genome Sequence of the Brown Rot Fungal Pathogen Monilinia fructicola.</title>
        <authorList>
            <person name="De Miccolis Angelini R.M."/>
            <person name="Landi L."/>
            <person name="Abate D."/>
            <person name="Pollastro S."/>
            <person name="Romanazzi G."/>
            <person name="Faretra F."/>
        </authorList>
    </citation>
    <scope>NUCLEOTIDE SEQUENCE [LARGE SCALE GENOMIC DNA]</scope>
    <source>
        <strain evidence="1 2">Mfrc123</strain>
    </source>
</reference>
<dbReference type="AlphaFoldDB" id="A0A5M9JRD4"/>
<proteinExistence type="predicted"/>
<dbReference type="Proteomes" id="UP000322873">
    <property type="component" value="Unassembled WGS sequence"/>
</dbReference>
<comment type="caution">
    <text evidence="1">The sequence shown here is derived from an EMBL/GenBank/DDBJ whole genome shotgun (WGS) entry which is preliminary data.</text>
</comment>
<keyword evidence="2" id="KW-1185">Reference proteome</keyword>
<dbReference type="EMBL" id="VICG01000005">
    <property type="protein sequence ID" value="KAA8572064.1"/>
    <property type="molecule type" value="Genomic_DNA"/>
</dbReference>